<dbReference type="CDD" id="cd06259">
    <property type="entry name" value="YdcF-like"/>
    <property type="match status" value="1"/>
</dbReference>
<evidence type="ECO:0000313" key="4">
    <source>
        <dbReference type="Proteomes" id="UP000036902"/>
    </source>
</evidence>
<dbReference type="Pfam" id="PF02698">
    <property type="entry name" value="DUF218"/>
    <property type="match status" value="1"/>
</dbReference>
<dbReference type="InterPro" id="IPR014729">
    <property type="entry name" value="Rossmann-like_a/b/a_fold"/>
</dbReference>
<keyword evidence="4" id="KW-1185">Reference proteome</keyword>
<protein>
    <recommendedName>
        <fullName evidence="2">DUF218 domain-containing protein</fullName>
    </recommendedName>
</protein>
<keyword evidence="1" id="KW-0472">Membrane</keyword>
<dbReference type="STRING" id="1134435.AC731_017465"/>
<dbReference type="Proteomes" id="UP000036902">
    <property type="component" value="Chromosome"/>
</dbReference>
<evidence type="ECO:0000256" key="1">
    <source>
        <dbReference type="SAM" id="Phobius"/>
    </source>
</evidence>
<feature type="domain" description="DUF218" evidence="2">
    <location>
        <begin position="86"/>
        <end position="252"/>
    </location>
</feature>
<evidence type="ECO:0000313" key="3">
    <source>
        <dbReference type="EMBL" id="AMO38575.1"/>
    </source>
</evidence>
<dbReference type="InterPro" id="IPR003848">
    <property type="entry name" value="DUF218"/>
</dbReference>
<dbReference type="EMBL" id="CP014646">
    <property type="protein sequence ID" value="AMO38575.1"/>
    <property type="molecule type" value="Genomic_DNA"/>
</dbReference>
<name>A0A127K9C9_9RHOO</name>
<dbReference type="KEGG" id="thu:AC731_017465"/>
<dbReference type="GO" id="GO:0005886">
    <property type="term" value="C:plasma membrane"/>
    <property type="evidence" value="ECO:0007669"/>
    <property type="project" value="TreeGrafter"/>
</dbReference>
<feature type="transmembrane region" description="Helical" evidence="1">
    <location>
        <begin position="15"/>
        <end position="37"/>
    </location>
</feature>
<dbReference type="RefSeq" id="WP_048708060.1">
    <property type="nucleotide sequence ID" value="NZ_CP014646.1"/>
</dbReference>
<dbReference type="GO" id="GO:0000270">
    <property type="term" value="P:peptidoglycan metabolic process"/>
    <property type="evidence" value="ECO:0007669"/>
    <property type="project" value="TreeGrafter"/>
</dbReference>
<keyword evidence="1" id="KW-0812">Transmembrane</keyword>
<sequence length="260" mass="28067">MDFSLPALLFWLKKLLAALVLPPLLPLLPVIAGLLLLGRRPRLGRVLAWGGVALNLLLTLPASVGWLAKQLEDPRPLSLEASRGAQAIVVLGAGRRDYAPEYGGETLNRLALERVRYGARLARTTGLPLLVSGGGIGDETAEAVLMKSALEEDFGLTVRWAEARSRDTRENALFSAQILREADVRHVLLVTHAMHMPRAQAAFESAGLIVTPAPTGWLADHGAPSEARFLPGQLPNANSAYAGWFAVHEAIGRLVYRLSQ</sequence>
<dbReference type="InterPro" id="IPR051599">
    <property type="entry name" value="Cell_Envelope_Assoc"/>
</dbReference>
<dbReference type="PANTHER" id="PTHR30336">
    <property type="entry name" value="INNER MEMBRANE PROTEIN, PROBABLE PERMEASE"/>
    <property type="match status" value="1"/>
</dbReference>
<reference evidence="4" key="1">
    <citation type="submission" date="2016-03" db="EMBL/GenBank/DDBJ databases">
        <authorList>
            <person name="Ma C."/>
            <person name="Zhou S."/>
            <person name="Yang G."/>
        </authorList>
    </citation>
    <scope>NUCLEOTIDE SEQUENCE [LARGE SCALE GENOMIC DNA]</scope>
    <source>
        <strain evidence="4">SgZ-1</strain>
    </source>
</reference>
<keyword evidence="1" id="KW-1133">Transmembrane helix</keyword>
<dbReference type="PANTHER" id="PTHR30336:SF4">
    <property type="entry name" value="ENVELOPE BIOGENESIS FACTOR ELYC"/>
    <property type="match status" value="1"/>
</dbReference>
<accession>A0A127K9C9</accession>
<dbReference type="Gene3D" id="3.40.50.620">
    <property type="entry name" value="HUPs"/>
    <property type="match status" value="1"/>
</dbReference>
<dbReference type="GO" id="GO:0043164">
    <property type="term" value="P:Gram-negative-bacterium-type cell wall biogenesis"/>
    <property type="evidence" value="ECO:0007669"/>
    <property type="project" value="TreeGrafter"/>
</dbReference>
<gene>
    <name evidence="3" type="ORF">AC731_017465</name>
</gene>
<proteinExistence type="predicted"/>
<organism evidence="3 4">
    <name type="scientific">Thauera humireducens</name>
    <dbReference type="NCBI Taxonomy" id="1134435"/>
    <lineage>
        <taxon>Bacteria</taxon>
        <taxon>Pseudomonadati</taxon>
        <taxon>Pseudomonadota</taxon>
        <taxon>Betaproteobacteria</taxon>
        <taxon>Rhodocyclales</taxon>
        <taxon>Zoogloeaceae</taxon>
        <taxon>Thauera</taxon>
    </lineage>
</organism>
<feature type="transmembrane region" description="Helical" evidence="1">
    <location>
        <begin position="46"/>
        <end position="68"/>
    </location>
</feature>
<dbReference type="AlphaFoldDB" id="A0A127K9C9"/>
<evidence type="ECO:0000259" key="2">
    <source>
        <dbReference type="Pfam" id="PF02698"/>
    </source>
</evidence>